<dbReference type="EMBL" id="CP060790">
    <property type="protein sequence ID" value="QNP61219.1"/>
    <property type="molecule type" value="Genomic_DNA"/>
</dbReference>
<reference evidence="1 2" key="1">
    <citation type="submission" date="2020-08" db="EMBL/GenBank/DDBJ databases">
        <title>Genome sequence of Acidovorax monticola KACC 19171T.</title>
        <authorList>
            <person name="Hyun D.-W."/>
            <person name="Bae J.-W."/>
        </authorList>
    </citation>
    <scope>NUCLEOTIDE SEQUENCE [LARGE SCALE GENOMIC DNA]</scope>
    <source>
        <strain evidence="1 2">KACC 19171</strain>
    </source>
</reference>
<evidence type="ECO:0000313" key="1">
    <source>
        <dbReference type="EMBL" id="QNP61219.1"/>
    </source>
</evidence>
<dbReference type="Proteomes" id="UP000516057">
    <property type="component" value="Chromosome"/>
</dbReference>
<dbReference type="AlphaFoldDB" id="A0A7H0HL03"/>
<organism evidence="1 2">
    <name type="scientific">Paenacidovorax monticola</name>
    <dbReference type="NCBI Taxonomy" id="1926868"/>
    <lineage>
        <taxon>Bacteria</taxon>
        <taxon>Pseudomonadati</taxon>
        <taxon>Pseudomonadota</taxon>
        <taxon>Betaproteobacteria</taxon>
        <taxon>Burkholderiales</taxon>
        <taxon>Comamonadaceae</taxon>
        <taxon>Paenacidovorax</taxon>
    </lineage>
</organism>
<protein>
    <submittedName>
        <fullName evidence="1">Uncharacterized protein</fullName>
    </submittedName>
</protein>
<accession>A0A7H0HL03</accession>
<evidence type="ECO:0000313" key="2">
    <source>
        <dbReference type="Proteomes" id="UP000516057"/>
    </source>
</evidence>
<name>A0A7H0HL03_9BURK</name>
<keyword evidence="2" id="KW-1185">Reference proteome</keyword>
<dbReference type="KEGG" id="amon:H9L24_01610"/>
<gene>
    <name evidence="1" type="ORF">H9L24_01610</name>
</gene>
<sequence>MALVVGCSSPHDSALAEYTRWYDNAMAQAQAGAMDWSLFYQQSFDRLTALPPSLQQDARLENTVLMLSLARKFEAREIGPQQFALERSALESDLQARLR</sequence>
<proteinExistence type="predicted"/>